<reference evidence="2" key="1">
    <citation type="submission" date="2017-12" db="EMBL/GenBank/DDBJ databases">
        <authorList>
            <consortium name="DOE Joint Genome Institute"/>
            <person name="Mondo S.J."/>
            <person name="Kjaerbolling I."/>
            <person name="Vesth T.C."/>
            <person name="Frisvad J.C."/>
            <person name="Nybo J.L."/>
            <person name="Theobald S."/>
            <person name="Kuo A."/>
            <person name="Bowyer P."/>
            <person name="Matsuda Y."/>
            <person name="Lyhne E.K."/>
            <person name="Kogle M.E."/>
            <person name="Clum A."/>
            <person name="Lipzen A."/>
            <person name="Salamov A."/>
            <person name="Ngan C.Y."/>
            <person name="Daum C."/>
            <person name="Chiniquy J."/>
            <person name="Barry K."/>
            <person name="LaButti K."/>
            <person name="Haridas S."/>
            <person name="Simmons B.A."/>
            <person name="Magnuson J.K."/>
            <person name="Mortensen U.H."/>
            <person name="Larsen T.O."/>
            <person name="Grigoriev I.V."/>
            <person name="Baker S.E."/>
            <person name="Andersen M.R."/>
            <person name="Nordberg H.P."/>
            <person name="Cantor M.N."/>
            <person name="Hua S.X."/>
        </authorList>
    </citation>
    <scope>NUCLEOTIDE SEQUENCE [LARGE SCALE GENOMIC DNA]</scope>
    <source>
        <strain evidence="2">IBT 19404</strain>
    </source>
</reference>
<dbReference type="Proteomes" id="UP000235023">
    <property type="component" value="Unassembled WGS sequence"/>
</dbReference>
<dbReference type="EMBL" id="KZ559556">
    <property type="protein sequence ID" value="PLN79740.1"/>
    <property type="molecule type" value="Genomic_DNA"/>
</dbReference>
<sequence length="159" mass="17097">MPVYGQSPVPTGLSADFPKSTHMIQKALTFPTTFLPYPEKVGSIIHCSTEQVCPPPPSPPLSALLPPLPPIEVLPISSGAQDTTNRMGHRTGVSNFGRDLTHSPYNPGACICFGRGLVSLDCFELVYFTGWGRFSGTVLVLDGAKVPLLIHIPGLGHYW</sequence>
<keyword evidence="2" id="KW-1185">Reference proteome</keyword>
<organism evidence="1 2">
    <name type="scientific">Aspergillus taichungensis</name>
    <dbReference type="NCBI Taxonomy" id="482145"/>
    <lineage>
        <taxon>Eukaryota</taxon>
        <taxon>Fungi</taxon>
        <taxon>Dikarya</taxon>
        <taxon>Ascomycota</taxon>
        <taxon>Pezizomycotina</taxon>
        <taxon>Eurotiomycetes</taxon>
        <taxon>Eurotiomycetidae</taxon>
        <taxon>Eurotiales</taxon>
        <taxon>Aspergillaceae</taxon>
        <taxon>Aspergillus</taxon>
        <taxon>Aspergillus subgen. Circumdati</taxon>
    </lineage>
</organism>
<accession>A0A2J5HR31</accession>
<name>A0A2J5HR31_9EURO</name>
<proteinExistence type="predicted"/>
<evidence type="ECO:0000313" key="2">
    <source>
        <dbReference type="Proteomes" id="UP000235023"/>
    </source>
</evidence>
<protein>
    <submittedName>
        <fullName evidence="1">Uncharacterized protein</fullName>
    </submittedName>
</protein>
<dbReference type="AlphaFoldDB" id="A0A2J5HR31"/>
<evidence type="ECO:0000313" key="1">
    <source>
        <dbReference type="EMBL" id="PLN79740.1"/>
    </source>
</evidence>
<gene>
    <name evidence="1" type="ORF">BDW42DRAFT_123781</name>
</gene>